<accession>A0A7Z0JB15</accession>
<protein>
    <recommendedName>
        <fullName evidence="4">Alpha/beta hydrolase</fullName>
    </recommendedName>
</protein>
<evidence type="ECO:0008006" key="4">
    <source>
        <dbReference type="Google" id="ProtNLM"/>
    </source>
</evidence>
<organism evidence="2 3">
    <name type="scientific">Nocardiopsis aegyptia</name>
    <dbReference type="NCBI Taxonomy" id="220378"/>
    <lineage>
        <taxon>Bacteria</taxon>
        <taxon>Bacillati</taxon>
        <taxon>Actinomycetota</taxon>
        <taxon>Actinomycetes</taxon>
        <taxon>Streptosporangiales</taxon>
        <taxon>Nocardiopsidaceae</taxon>
        <taxon>Nocardiopsis</taxon>
    </lineage>
</organism>
<comment type="caution">
    <text evidence="2">The sequence shown here is derived from an EMBL/GenBank/DDBJ whole genome shotgun (WGS) entry which is preliminary data.</text>
</comment>
<feature type="compositionally biased region" description="Low complexity" evidence="1">
    <location>
        <begin position="118"/>
        <end position="135"/>
    </location>
</feature>
<dbReference type="AlphaFoldDB" id="A0A7Z0JB15"/>
<evidence type="ECO:0000313" key="3">
    <source>
        <dbReference type="Proteomes" id="UP000572051"/>
    </source>
</evidence>
<proteinExistence type="predicted"/>
<evidence type="ECO:0000256" key="1">
    <source>
        <dbReference type="SAM" id="MobiDB-lite"/>
    </source>
</evidence>
<feature type="region of interest" description="Disordered" evidence="1">
    <location>
        <begin position="110"/>
        <end position="139"/>
    </location>
</feature>
<dbReference type="EMBL" id="JACCFS010000001">
    <property type="protein sequence ID" value="NYJ34984.1"/>
    <property type="molecule type" value="Genomic_DNA"/>
</dbReference>
<reference evidence="2 3" key="1">
    <citation type="submission" date="2020-07" db="EMBL/GenBank/DDBJ databases">
        <title>Sequencing the genomes of 1000 actinobacteria strains.</title>
        <authorList>
            <person name="Klenk H.-P."/>
        </authorList>
    </citation>
    <scope>NUCLEOTIDE SEQUENCE [LARGE SCALE GENOMIC DNA]</scope>
    <source>
        <strain evidence="2 3">DSM 44442</strain>
    </source>
</reference>
<gene>
    <name evidence="2" type="ORF">HNR10_002865</name>
</gene>
<dbReference type="Proteomes" id="UP000572051">
    <property type="component" value="Unassembled WGS sequence"/>
</dbReference>
<dbReference type="RefSeq" id="WP_179823900.1">
    <property type="nucleotide sequence ID" value="NZ_JACCFS010000001.1"/>
</dbReference>
<keyword evidence="3" id="KW-1185">Reference proteome</keyword>
<sequence>MIAVLLPPPLGAPESLPDLPDRLPEHGVPAVRIGGGADDRPPYAGRYVAHASLEISAAVAADARIALVAEGDAGPLVGAVGAAQRAAHRPVLGYVLVDAFLPQPGSPTLDEITAAQSPEGAGPEAAGPEAAGPPGYRTETLPMAPDWPDAPCGYLLTRPDRAHVARLARMRGWTVREADPEDAPAALADLLTELRGV</sequence>
<name>A0A7Z0JB15_9ACTN</name>
<evidence type="ECO:0000313" key="2">
    <source>
        <dbReference type="EMBL" id="NYJ34984.1"/>
    </source>
</evidence>